<evidence type="ECO:0000256" key="1">
    <source>
        <dbReference type="ARBA" id="ARBA00004123"/>
    </source>
</evidence>
<feature type="domain" description="PHD-type" evidence="8">
    <location>
        <begin position="426"/>
        <end position="471"/>
    </location>
</feature>
<dbReference type="PANTHER" id="PTHR47025:SF23">
    <property type="entry name" value="HISTONE ACETYLTRANSFERASE CHROMATIN REGULATOR PHD FAMILY-RELATED"/>
    <property type="match status" value="1"/>
</dbReference>
<dbReference type="SUPFAM" id="SSF57903">
    <property type="entry name" value="FYVE/PHD zinc finger"/>
    <property type="match status" value="2"/>
</dbReference>
<evidence type="ECO:0000256" key="4">
    <source>
        <dbReference type="ARBA" id="ARBA00022833"/>
    </source>
</evidence>
<keyword evidence="5" id="KW-0539">Nucleus</keyword>
<dbReference type="SMART" id="SM00249">
    <property type="entry name" value="PHD"/>
    <property type="match status" value="2"/>
</dbReference>
<evidence type="ECO:0000313" key="9">
    <source>
        <dbReference type="EMBL" id="KAK7267816.1"/>
    </source>
</evidence>
<dbReference type="InterPro" id="IPR011011">
    <property type="entry name" value="Znf_FYVE_PHD"/>
</dbReference>
<dbReference type="Pfam" id="PF16135">
    <property type="entry name" value="TDBD"/>
    <property type="match status" value="2"/>
</dbReference>
<dbReference type="InterPro" id="IPR019787">
    <property type="entry name" value="Znf_PHD-finger"/>
</dbReference>
<dbReference type="Pfam" id="PF23209">
    <property type="entry name" value="IDM1_C"/>
    <property type="match status" value="1"/>
</dbReference>
<dbReference type="InterPro" id="IPR019786">
    <property type="entry name" value="Zinc_finger_PHD-type_CS"/>
</dbReference>
<dbReference type="InterPro" id="IPR001965">
    <property type="entry name" value="Znf_PHD"/>
</dbReference>
<dbReference type="Gene3D" id="3.30.40.10">
    <property type="entry name" value="Zinc/RING finger domain, C3HC4 (zinc finger)"/>
    <property type="match status" value="2"/>
</dbReference>
<name>A0AAN9F2N3_CROPI</name>
<feature type="region of interest" description="Disordered" evidence="7">
    <location>
        <begin position="18"/>
        <end position="53"/>
    </location>
</feature>
<evidence type="ECO:0000313" key="10">
    <source>
        <dbReference type="Proteomes" id="UP001372338"/>
    </source>
</evidence>
<dbReference type="Proteomes" id="UP001372338">
    <property type="component" value="Unassembled WGS sequence"/>
</dbReference>
<keyword evidence="2" id="KW-0479">Metal-binding</keyword>
<keyword evidence="3 6" id="KW-0863">Zinc-finger</keyword>
<accession>A0AAN9F2N3</accession>
<feature type="compositionally biased region" description="Basic and acidic residues" evidence="7">
    <location>
        <begin position="29"/>
        <end position="49"/>
    </location>
</feature>
<dbReference type="PROSITE" id="PS01359">
    <property type="entry name" value="ZF_PHD_1"/>
    <property type="match status" value="1"/>
</dbReference>
<dbReference type="EMBL" id="JAYWIO010000004">
    <property type="protein sequence ID" value="KAK7267816.1"/>
    <property type="molecule type" value="Genomic_DNA"/>
</dbReference>
<dbReference type="InterPro" id="IPR013083">
    <property type="entry name" value="Znf_RING/FYVE/PHD"/>
</dbReference>
<organism evidence="9 10">
    <name type="scientific">Crotalaria pallida</name>
    <name type="common">Smooth rattlebox</name>
    <name type="synonym">Crotalaria striata</name>
    <dbReference type="NCBI Taxonomy" id="3830"/>
    <lineage>
        <taxon>Eukaryota</taxon>
        <taxon>Viridiplantae</taxon>
        <taxon>Streptophyta</taxon>
        <taxon>Embryophyta</taxon>
        <taxon>Tracheophyta</taxon>
        <taxon>Spermatophyta</taxon>
        <taxon>Magnoliopsida</taxon>
        <taxon>eudicotyledons</taxon>
        <taxon>Gunneridae</taxon>
        <taxon>Pentapetalae</taxon>
        <taxon>rosids</taxon>
        <taxon>fabids</taxon>
        <taxon>Fabales</taxon>
        <taxon>Fabaceae</taxon>
        <taxon>Papilionoideae</taxon>
        <taxon>50 kb inversion clade</taxon>
        <taxon>genistoids sensu lato</taxon>
        <taxon>core genistoids</taxon>
        <taxon>Crotalarieae</taxon>
        <taxon>Crotalaria</taxon>
    </lineage>
</organism>
<comment type="subcellular location">
    <subcellularLocation>
        <location evidence="1">Nucleus</location>
    </subcellularLocation>
</comment>
<dbReference type="PROSITE" id="PS50016">
    <property type="entry name" value="ZF_PHD_2"/>
    <property type="match status" value="2"/>
</dbReference>
<dbReference type="InterPro" id="IPR016181">
    <property type="entry name" value="Acyl_CoA_acyltransferase"/>
</dbReference>
<comment type="caution">
    <text evidence="9">The sequence shown here is derived from an EMBL/GenBank/DDBJ whole genome shotgun (WGS) entry which is preliminary data.</text>
</comment>
<dbReference type="GO" id="GO:0005634">
    <property type="term" value="C:nucleus"/>
    <property type="evidence" value="ECO:0007669"/>
    <property type="project" value="UniProtKB-SubCell"/>
</dbReference>
<dbReference type="AlphaFoldDB" id="A0AAN9F2N3"/>
<proteinExistence type="predicted"/>
<evidence type="ECO:0000256" key="7">
    <source>
        <dbReference type="SAM" id="MobiDB-lite"/>
    </source>
</evidence>
<dbReference type="GO" id="GO:0003682">
    <property type="term" value="F:chromatin binding"/>
    <property type="evidence" value="ECO:0007669"/>
    <property type="project" value="TreeGrafter"/>
</dbReference>
<dbReference type="GO" id="GO:0000977">
    <property type="term" value="F:RNA polymerase II transcription regulatory region sequence-specific DNA binding"/>
    <property type="evidence" value="ECO:0007669"/>
    <property type="project" value="TreeGrafter"/>
</dbReference>
<dbReference type="InterPro" id="IPR032308">
    <property type="entry name" value="TDBD"/>
</dbReference>
<sequence length="795" mass="89013">MDSVKSDTVNGYIVYTRRKRTLPSNNNGGEREAKRYKTGKEEEAKEARPNADGIFDIEVKDGGDFLEGGSNEVVEVEVVQEQEEEEHDEEEEDVVICRRGVETSRVANRNQKKVIVVNKKPATVKELFDTGLVDGVPVVYMGNKKDQASGLRGIIQDGGILCSCSICNKRRVIPPSQFEIHACNTYKRAAEYICLENGKSLLELLRACRTAPLHTMEATIQNFICSSPEEKYFTCKSCKACFPLSSVERVGHLCCSCLESMKSEDGSFQAAGKRVRIPKPAKYISSQTKRHWKKRTMSAKLSVKLKTTPITSNSKSISPQNKNQWRISKKYQRLHKLIFEENGLPDGAALAYYARGQKLLEGIKRRSGIFCGCCNTEVSPSQFEVHAGWASGNKPYAYIYTSNGVSLQELAIFLSKDRQCTAKCNNDLCIVCWNGGKLLLCDGCSRSFHKECASLSCIPRGAWYCQICQNMFDSERSMALNADAVAAGRVAGVDPIEQIAKRCIRIVKDNNIEAEMSGCALCRGSDFSRSGFGPRTIIFCDQCEKEYHVGCLRDHKMAYLKELPEGNWFCCNDCTRIHLTLENLLVRGDERLPESLLHVIKKKQEESCLEPLTEIDVRWRLLNGKIDSPETRPLLLEALSMFHECFDPIVDSTGRDLVPSMLYGRNVQAQDFGGMHCALLMVNSSVVSVGMLRIFGGDIAELPLVATGFKNRGKGYFQTLFSCIERLLAFLNVKSLVLPASEEAASIWTNKFGFSNIKPDQLTYYRRNCNQMMAFKGTIMLHKAVPPCRIIDTQS</sequence>
<evidence type="ECO:0000256" key="5">
    <source>
        <dbReference type="ARBA" id="ARBA00023242"/>
    </source>
</evidence>
<dbReference type="SUPFAM" id="SSF55729">
    <property type="entry name" value="Acyl-CoA N-acyltransferases (Nat)"/>
    <property type="match status" value="1"/>
</dbReference>
<dbReference type="GO" id="GO:0008270">
    <property type="term" value="F:zinc ion binding"/>
    <property type="evidence" value="ECO:0007669"/>
    <property type="project" value="UniProtKB-KW"/>
</dbReference>
<keyword evidence="10" id="KW-1185">Reference proteome</keyword>
<evidence type="ECO:0000256" key="2">
    <source>
        <dbReference type="ARBA" id="ARBA00022723"/>
    </source>
</evidence>
<dbReference type="GO" id="GO:0045944">
    <property type="term" value="P:positive regulation of transcription by RNA polymerase II"/>
    <property type="evidence" value="ECO:0007669"/>
    <property type="project" value="TreeGrafter"/>
</dbReference>
<dbReference type="GO" id="GO:0042393">
    <property type="term" value="F:histone binding"/>
    <property type="evidence" value="ECO:0007669"/>
    <property type="project" value="TreeGrafter"/>
</dbReference>
<feature type="domain" description="PHD-type" evidence="8">
    <location>
        <begin position="516"/>
        <end position="577"/>
    </location>
</feature>
<evidence type="ECO:0000259" key="8">
    <source>
        <dbReference type="PROSITE" id="PS50016"/>
    </source>
</evidence>
<evidence type="ECO:0000256" key="3">
    <source>
        <dbReference type="ARBA" id="ARBA00022771"/>
    </source>
</evidence>
<protein>
    <recommendedName>
        <fullName evidence="8">PHD-type domain-containing protein</fullName>
    </recommendedName>
</protein>
<evidence type="ECO:0000256" key="6">
    <source>
        <dbReference type="PROSITE-ProRule" id="PRU00146"/>
    </source>
</evidence>
<keyword evidence="4" id="KW-0862">Zinc</keyword>
<dbReference type="InterPro" id="IPR056511">
    <property type="entry name" value="IDM1_C"/>
</dbReference>
<reference evidence="9 10" key="1">
    <citation type="submission" date="2024-01" db="EMBL/GenBank/DDBJ databases">
        <title>The genomes of 5 underutilized Papilionoideae crops provide insights into root nodulation and disease resistanc.</title>
        <authorList>
            <person name="Yuan L."/>
        </authorList>
    </citation>
    <scope>NUCLEOTIDE SEQUENCE [LARGE SCALE GENOMIC DNA]</scope>
    <source>
        <strain evidence="9">ZHUSHIDOU_FW_LH</strain>
        <tissue evidence="9">Leaf</tissue>
    </source>
</reference>
<dbReference type="PANTHER" id="PTHR47025">
    <property type="entry name" value="AUTOIMMUNE REGULATOR"/>
    <property type="match status" value="1"/>
</dbReference>
<gene>
    <name evidence="9" type="ORF">RIF29_20495</name>
</gene>
<dbReference type="FunFam" id="3.30.40.10:FF:000506">
    <property type="entry name" value="Acyl-CoA N-acyltransferase with RING/FYVE/PHD-type zinc finger domain"/>
    <property type="match status" value="1"/>
</dbReference>